<dbReference type="InterPro" id="IPR011993">
    <property type="entry name" value="PH-like_dom_sf"/>
</dbReference>
<dbReference type="Gene3D" id="2.30.29.30">
    <property type="entry name" value="Pleckstrin-homology domain (PH domain)/Phosphotyrosine-binding domain (PTB)"/>
    <property type="match status" value="1"/>
</dbReference>
<evidence type="ECO:0000256" key="1">
    <source>
        <dbReference type="ARBA" id="ARBA00022658"/>
    </source>
</evidence>
<dbReference type="GO" id="GO:0046982">
    <property type="term" value="F:protein heterodimerization activity"/>
    <property type="evidence" value="ECO:0007669"/>
    <property type="project" value="InterPro"/>
</dbReference>
<comment type="caution">
    <text evidence="6">The sequence shown here is derived from an EMBL/GenBank/DDBJ whole genome shotgun (WGS) entry which is preliminary data.</text>
</comment>
<dbReference type="Gene3D" id="1.10.20.10">
    <property type="entry name" value="Histone, subunit A"/>
    <property type="match status" value="1"/>
</dbReference>
<feature type="compositionally biased region" description="Polar residues" evidence="3">
    <location>
        <begin position="1753"/>
        <end position="1764"/>
    </location>
</feature>
<name>A0AAV2T3X0_CALDB</name>
<dbReference type="PROSITE" id="PS50009">
    <property type="entry name" value="RASGEF_CAT"/>
    <property type="match status" value="1"/>
</dbReference>
<evidence type="ECO:0000259" key="4">
    <source>
        <dbReference type="PROSITE" id="PS50009"/>
    </source>
</evidence>
<feature type="compositionally biased region" description="Low complexity" evidence="3">
    <location>
        <begin position="886"/>
        <end position="897"/>
    </location>
</feature>
<protein>
    <recommendedName>
        <fullName evidence="8">Son of sevenless</fullName>
    </recommendedName>
</protein>
<dbReference type="InterPro" id="IPR036964">
    <property type="entry name" value="RASGEF_cat_dom_sf"/>
</dbReference>
<dbReference type="Pfam" id="PF00617">
    <property type="entry name" value="RasGEF"/>
    <property type="match status" value="1"/>
</dbReference>
<sequence length="1904" mass="208397">MASRASMSCSQSVSSTVTSIDRMFHNGLLDNTCNRLLEFHCHKAGKSALSLDSSARASIVDYIVDIIKNVCDPSVPNSISDVNDRIDFSFPSKLKPSDQVLEEIRLTVEKGKKRTMYLSPDKVFSCFKAVCPRIEPSVSQFMTHLIEHTMSQIIQWAVNYESKIQSDQIESTDIQHVFSVFGTPKLSKASVVQSLPFLHRRSSDYNGHAKELQFFLRSSVEHLGTIVRVFSDPIQDDLTQLALAAESTLSGASNGCSLAVSAGSLLHSVNAAQMVFARAAELYSHMTLLSECVDDVFESHSRLIGACLIEPAEDETFQSFAYYAEALFSTDCYRWTHLLTETPCLVRALSTVFQNILRTVMEKASTRRLADLESRFSDPHTCGLCTSSTGSDSGGGGSVAHSSVASYSTSSHSTESPHSFLSLGGSGARAHSSGTSGSTANVCSAVDPPGSIPVPIGSSSSTSAQQHNSRCPGSVSCHSFATSRQTRSAATTLSLQRRKKSWASRRSVSGSPSPPPHVPFSTGIRPSDTEYPNKQLSFPDKANISTSSSSSSALNEEAGKSGPDSGSHSFEPHGFIGTDGDSPGGISLKEVQARLMEMFPSNSYSCMNSASCNHMVIAFRYLLPQLLQLPVLQLLYLVEITEALYSHAAEENEQSMLKDVLSMLSKTRTSVRNSMSTEDWVKSVAPRLANFLKTPLSGSVLSTESKTKLQDLVQSVRRSQQSWERPISMSDFIMDGLLQTRTDGCRSRRSDRIAYLFNNWLLICKKQRRVLGTVVTSGASSTNSGLKLKNRIPLEQFHLIDLGTELTDNNEVLFTFDLEYWNVPRHITLAPANQSGSSVLTSHSTSTSGSGAVVEQHSLMSGSSQSTSTTGSHMGSVLSISTLTSSSTLTGAPAGTTESTAETEHPVFNPPLMPTAGAAAAAASAAMLGALSNTPKSRINFVFNSQESKADWMAALIYMQLSRLFKRYLRDLPRQEIPLVLPPPSAYRFAAPDSITNIILEPMVQDSSVEIPVIRAANIDKLVERMTYHAYFDSRTIAVFLLTFRRYITPMELLEHMIDRFNIPQPDFVKAAEATTPMNEVDTPGTIAFRLEKRFRSAYKRRVQYRVLNFLVKWVRNPVYYKQDILPNADLRKRFFEFLDSVDARNLADNANTIRKSLRGDRIRLVQTIQQLPPEQLDLGLVTCAEDVRLTNIHPVELARQITLYEWELYSRIEFWEVNGKERIKAPNLQASLLFSNKIKWWLVSAIMNTENMEDRVVVMQRIADLLILFEQLNNLQGVQEAKAALLSSPVFRLYDTYDALVTKSKPHHRAVFESLCRSVESEDLDAYRTDYEKKLHEVNPPGLPFIAVGGKTQLIHLELKHPDWITVPNATVTTPLLSSCGTGSTTTTTRTPGPDAGDTAENAKANTICLVNFWKCRQVANLVEYYLSFQQTPYNFRVNDHIRTFFENFDPLKTAGVEDEHGFDDLMHEKSLRYQPRPPAEPAPVIARQLSAVEQRIGTLLSLNPPDARLSVDSKEFRALLHCTPPISAPMTTNSPGITVVESRSSRSSLPVTQGESNAFGPSSETNLRPSGVVESVEFVGGGGTNSLGRGRSRPVGASSRVPTGRTQTIGTGGGTIPLYCRHNPLRGARSASSSPAPPAVCSSSAWVPPALAMNSSPPPLPPRTVRSDHVDRRPEQFINQSQPACVLLTCTDAVCEPQGSTTDSCKIPPNDKPEFLVPVSRIPPSELSDMIGQTVPPSLPPRPVRRRPGTVISNMPIANSPRSDIDSEHSKTRRITASVSPSPNLRLIGNSHSVVSHSSTGDSIPDLELSSDASPPPTLPPRIHTRTQPPTTSSSHSCSLPSTQHSSPLFSNPQCNSGVEVQSSVPLSSDIPQIKRSSPPPLPPKRQLSRGTALTPPQPSQT</sequence>
<dbReference type="Pfam" id="PF00618">
    <property type="entry name" value="RasGEF_N"/>
    <property type="match status" value="1"/>
</dbReference>
<evidence type="ECO:0000256" key="3">
    <source>
        <dbReference type="SAM" id="MobiDB-lite"/>
    </source>
</evidence>
<feature type="compositionally biased region" description="Low complexity" evidence="3">
    <location>
        <begin position="1829"/>
        <end position="1850"/>
    </location>
</feature>
<dbReference type="InterPro" id="IPR009072">
    <property type="entry name" value="Histone-fold"/>
</dbReference>
<dbReference type="SUPFAM" id="SSF48366">
    <property type="entry name" value="Ras GEF"/>
    <property type="match status" value="1"/>
</dbReference>
<dbReference type="CDD" id="cd06224">
    <property type="entry name" value="REM"/>
    <property type="match status" value="1"/>
</dbReference>
<dbReference type="InterPro" id="IPR001895">
    <property type="entry name" value="RASGEF_cat_dom"/>
</dbReference>
<feature type="compositionally biased region" description="Low complexity" evidence="3">
    <location>
        <begin position="453"/>
        <end position="463"/>
    </location>
</feature>
<feature type="compositionally biased region" description="Polar residues" evidence="3">
    <location>
        <begin position="1546"/>
        <end position="1570"/>
    </location>
</feature>
<dbReference type="InterPro" id="IPR000651">
    <property type="entry name" value="Ras-like_Gua-exchang_fac_N"/>
</dbReference>
<dbReference type="EMBL" id="CAXLJL010000079">
    <property type="protein sequence ID" value="CAL5131133.1"/>
    <property type="molecule type" value="Genomic_DNA"/>
</dbReference>
<dbReference type="Gene3D" id="1.20.870.10">
    <property type="entry name" value="Son of sevenless (SoS) protein Chain: S domain 1"/>
    <property type="match status" value="1"/>
</dbReference>
<evidence type="ECO:0000313" key="7">
    <source>
        <dbReference type="Proteomes" id="UP001497525"/>
    </source>
</evidence>
<feature type="compositionally biased region" description="Low complexity" evidence="3">
    <location>
        <begin position="408"/>
        <end position="422"/>
    </location>
</feature>
<feature type="region of interest" description="Disordered" evidence="3">
    <location>
        <begin position="408"/>
        <end position="583"/>
    </location>
</feature>
<feature type="compositionally biased region" description="Polar residues" evidence="3">
    <location>
        <begin position="1792"/>
        <end position="1804"/>
    </location>
</feature>
<dbReference type="PANTHER" id="PTHR23113:SF363">
    <property type="entry name" value="PROTEIN SON OF SEVENLESS"/>
    <property type="match status" value="1"/>
</dbReference>
<dbReference type="SUPFAM" id="SSF50729">
    <property type="entry name" value="PH domain-like"/>
    <property type="match status" value="1"/>
</dbReference>
<feature type="domain" description="N-terminal Ras-GEF" evidence="5">
    <location>
        <begin position="1010"/>
        <end position="1162"/>
    </location>
</feature>
<feature type="region of interest" description="Disordered" evidence="3">
    <location>
        <begin position="1546"/>
        <end position="1617"/>
    </location>
</feature>
<dbReference type="SMART" id="SM00229">
    <property type="entry name" value="RasGEFN"/>
    <property type="match status" value="1"/>
</dbReference>
<feature type="region of interest" description="Disordered" evidence="3">
    <location>
        <begin position="1729"/>
        <end position="1904"/>
    </location>
</feature>
<dbReference type="GO" id="GO:0005085">
    <property type="term" value="F:guanyl-nucleotide exchange factor activity"/>
    <property type="evidence" value="ECO:0007669"/>
    <property type="project" value="UniProtKB-KW"/>
</dbReference>
<feature type="compositionally biased region" description="Low complexity" evidence="3">
    <location>
        <begin position="479"/>
        <end position="494"/>
    </location>
</feature>
<evidence type="ECO:0000259" key="5">
    <source>
        <dbReference type="PROSITE" id="PS50212"/>
    </source>
</evidence>
<accession>A0AAV2T3X0</accession>
<evidence type="ECO:0000313" key="6">
    <source>
        <dbReference type="EMBL" id="CAL5131133.1"/>
    </source>
</evidence>
<reference evidence="6" key="1">
    <citation type="submission" date="2024-06" db="EMBL/GenBank/DDBJ databases">
        <authorList>
            <person name="Liu X."/>
            <person name="Lenzi L."/>
            <person name="Haldenby T S."/>
            <person name="Uol C."/>
        </authorList>
    </citation>
    <scope>NUCLEOTIDE SEQUENCE</scope>
</reference>
<organism evidence="6 7">
    <name type="scientific">Calicophoron daubneyi</name>
    <name type="common">Rumen fluke</name>
    <name type="synonym">Paramphistomum daubneyi</name>
    <dbReference type="NCBI Taxonomy" id="300641"/>
    <lineage>
        <taxon>Eukaryota</taxon>
        <taxon>Metazoa</taxon>
        <taxon>Spiralia</taxon>
        <taxon>Lophotrochozoa</taxon>
        <taxon>Platyhelminthes</taxon>
        <taxon>Trematoda</taxon>
        <taxon>Digenea</taxon>
        <taxon>Plagiorchiida</taxon>
        <taxon>Pronocephalata</taxon>
        <taxon>Paramphistomoidea</taxon>
        <taxon>Paramphistomidae</taxon>
        <taxon>Calicophoron</taxon>
    </lineage>
</organism>
<dbReference type="InterPro" id="IPR008937">
    <property type="entry name" value="Ras-like_GEF"/>
</dbReference>
<evidence type="ECO:0008006" key="8">
    <source>
        <dbReference type="Google" id="ProtNLM"/>
    </source>
</evidence>
<dbReference type="SMART" id="SM00147">
    <property type="entry name" value="RasGEF"/>
    <property type="match status" value="1"/>
</dbReference>
<feature type="domain" description="Ras-GEF" evidence="4">
    <location>
        <begin position="1194"/>
        <end position="1478"/>
    </location>
</feature>
<keyword evidence="1 2" id="KW-0344">Guanine-nucleotide releasing factor</keyword>
<feature type="compositionally biased region" description="Polar residues" evidence="3">
    <location>
        <begin position="432"/>
        <end position="442"/>
    </location>
</feature>
<gene>
    <name evidence="6" type="ORF">CDAUBV1_LOCUS3309</name>
</gene>
<dbReference type="InterPro" id="IPR023578">
    <property type="entry name" value="Ras_GEF_dom_sf"/>
</dbReference>
<dbReference type="PROSITE" id="PS50212">
    <property type="entry name" value="RASGEF_NTER"/>
    <property type="match status" value="1"/>
</dbReference>
<evidence type="ECO:0000256" key="2">
    <source>
        <dbReference type="PROSITE-ProRule" id="PRU00168"/>
    </source>
</evidence>
<proteinExistence type="predicted"/>
<dbReference type="Gene3D" id="1.10.840.10">
    <property type="entry name" value="Ras guanine-nucleotide exchange factors catalytic domain"/>
    <property type="match status" value="1"/>
</dbReference>
<feature type="region of interest" description="Disordered" evidence="3">
    <location>
        <begin position="886"/>
        <end position="906"/>
    </location>
</feature>
<feature type="compositionally biased region" description="Polar residues" evidence="3">
    <location>
        <begin position="1851"/>
        <end position="1873"/>
    </location>
</feature>
<dbReference type="GO" id="GO:0007265">
    <property type="term" value="P:Ras protein signal transduction"/>
    <property type="evidence" value="ECO:0007669"/>
    <property type="project" value="TreeGrafter"/>
</dbReference>
<dbReference type="GO" id="GO:0005886">
    <property type="term" value="C:plasma membrane"/>
    <property type="evidence" value="ECO:0007669"/>
    <property type="project" value="TreeGrafter"/>
</dbReference>
<dbReference type="Proteomes" id="UP001497525">
    <property type="component" value="Unassembled WGS sequence"/>
</dbReference>
<dbReference type="PANTHER" id="PTHR23113">
    <property type="entry name" value="GUANINE NUCLEOTIDE EXCHANGE FACTOR"/>
    <property type="match status" value="1"/>
</dbReference>